<proteinExistence type="predicted"/>
<organism evidence="1 2">
    <name type="scientific">Thermogutta terrifontis</name>
    <dbReference type="NCBI Taxonomy" id="1331910"/>
    <lineage>
        <taxon>Bacteria</taxon>
        <taxon>Pseudomonadati</taxon>
        <taxon>Planctomycetota</taxon>
        <taxon>Planctomycetia</taxon>
        <taxon>Pirellulales</taxon>
        <taxon>Thermoguttaceae</taxon>
        <taxon>Thermogutta</taxon>
    </lineage>
</organism>
<evidence type="ECO:0000313" key="1">
    <source>
        <dbReference type="EMBL" id="ASV72682.1"/>
    </source>
</evidence>
<dbReference type="KEGG" id="ttf:THTE_0080"/>
<reference evidence="1 2" key="1">
    <citation type="journal article" name="Front. Microbiol.">
        <title>Sugar Metabolism of the First Thermophilic Planctomycete Thermogutta terrifontis: Comparative Genomic and Transcriptomic Approaches.</title>
        <authorList>
            <person name="Elcheninov A.G."/>
            <person name="Menzel P."/>
            <person name="Gudbergsdottir S.R."/>
            <person name="Slesarev A.I."/>
            <person name="Kadnikov V.V."/>
            <person name="Krogh A."/>
            <person name="Bonch-Osmolovskaya E.A."/>
            <person name="Peng X."/>
            <person name="Kublanov I.V."/>
        </authorList>
    </citation>
    <scope>NUCLEOTIDE SEQUENCE [LARGE SCALE GENOMIC DNA]</scope>
    <source>
        <strain evidence="1 2">R1</strain>
    </source>
</reference>
<dbReference type="EMBL" id="CP018477">
    <property type="protein sequence ID" value="ASV72682.1"/>
    <property type="molecule type" value="Genomic_DNA"/>
</dbReference>
<protein>
    <submittedName>
        <fullName evidence="1">Uncharacterized protein</fullName>
    </submittedName>
</protein>
<name>A0A286R9Q4_9BACT</name>
<dbReference type="Proteomes" id="UP000215086">
    <property type="component" value="Chromosome"/>
</dbReference>
<sequence>MLSQSPLGRQDQLIPTSPFCKNLRWHARYVWYGQFMNCPYR</sequence>
<evidence type="ECO:0000313" key="2">
    <source>
        <dbReference type="Proteomes" id="UP000215086"/>
    </source>
</evidence>
<gene>
    <name evidence="1" type="ORF">THTE_0080</name>
</gene>
<accession>A0A286R9Q4</accession>
<dbReference type="AlphaFoldDB" id="A0A286R9Q4"/>
<keyword evidence="2" id="KW-1185">Reference proteome</keyword>